<keyword evidence="4" id="KW-0862">Zinc</keyword>
<feature type="non-terminal residue" evidence="6">
    <location>
        <position position="395"/>
    </location>
</feature>
<dbReference type="InterPro" id="IPR032466">
    <property type="entry name" value="Metal_Hydrolase"/>
</dbReference>
<dbReference type="PaxDb" id="2850-Phatr1769"/>
<dbReference type="eggNOG" id="KOG3968">
    <property type="taxonomic scope" value="Eukaryota"/>
</dbReference>
<evidence type="ECO:0000256" key="4">
    <source>
        <dbReference type="ARBA" id="ARBA00022833"/>
    </source>
</evidence>
<keyword evidence="7" id="KW-1185">Reference proteome</keyword>
<dbReference type="GO" id="GO:0006147">
    <property type="term" value="P:guanine catabolic process"/>
    <property type="evidence" value="ECO:0007669"/>
    <property type="project" value="UniProtKB-UniPathway"/>
</dbReference>
<evidence type="ECO:0000256" key="1">
    <source>
        <dbReference type="ARBA" id="ARBA00001947"/>
    </source>
</evidence>
<evidence type="ECO:0000313" key="6">
    <source>
        <dbReference type="EMBL" id="EEC50223.1"/>
    </source>
</evidence>
<organism evidence="6 7">
    <name type="scientific">Phaeodactylum tricornutum (strain CCAP 1055/1)</name>
    <dbReference type="NCBI Taxonomy" id="556484"/>
    <lineage>
        <taxon>Eukaryota</taxon>
        <taxon>Sar</taxon>
        <taxon>Stramenopiles</taxon>
        <taxon>Ochrophyta</taxon>
        <taxon>Bacillariophyta</taxon>
        <taxon>Bacillariophyceae</taxon>
        <taxon>Bacillariophycidae</taxon>
        <taxon>Naviculales</taxon>
        <taxon>Phaeodactylaceae</taxon>
        <taxon>Phaeodactylum</taxon>
    </lineage>
</organism>
<dbReference type="InParanoid" id="B7FU99"/>
<dbReference type="UniPathway" id="UPA00603">
    <property type="reaction ID" value="UER00660"/>
</dbReference>
<gene>
    <name evidence="6" type="ORF">PHATRDRAFT_1769</name>
</gene>
<evidence type="ECO:0000313" key="7">
    <source>
        <dbReference type="Proteomes" id="UP000000759"/>
    </source>
</evidence>
<accession>B7FU99</accession>
<sequence>EFLCPGMIDLHIHAAQYAYTGTATDRPLMGPNGWLETYTFPAEQRLGSDPSLARQVYEGVVRNTLLAGTTTAVYFATLHLDPCKVLVDIALEEGQRALVGKVCMDRHSPLNYTQTVEMNLKESEELIEYIQMKSGQQTTSAKLPLVLPLITPRFIPTCSPALLTALGKLAAERSCHVTSHISESVDEVAFSRQLDASEGLDNGVGRTDAKIFDGHGLLTDKCVMAHGVFLSEDDLDLLQRRGSAVAHCPLSNFCFAGKSLHCRNILQRGGPQVGLGTDVAGGYSPSMLHSSRMTVVASQSLQHQAIANNEDVDHVLDYRHGFYLDTLGGAKALKLDNRIGSLAVGKEFDAMILSADVDSPIQLFDSDNVLDVFQKLCVLGDDRNIKAVYVQGRRV</sequence>
<evidence type="ECO:0000259" key="5">
    <source>
        <dbReference type="Pfam" id="PF01979"/>
    </source>
</evidence>
<dbReference type="GO" id="GO:0008892">
    <property type="term" value="F:guanine deaminase activity"/>
    <property type="evidence" value="ECO:0007669"/>
    <property type="project" value="TreeGrafter"/>
</dbReference>
<evidence type="ECO:0000256" key="2">
    <source>
        <dbReference type="ARBA" id="ARBA00022723"/>
    </source>
</evidence>
<dbReference type="Pfam" id="PF01979">
    <property type="entry name" value="Amidohydro_1"/>
    <property type="match status" value="1"/>
</dbReference>
<comment type="cofactor">
    <cofactor evidence="1">
        <name>Zn(2+)</name>
        <dbReference type="ChEBI" id="CHEBI:29105"/>
    </cofactor>
</comment>
<dbReference type="GeneID" id="7197760"/>
<dbReference type="KEGG" id="pti:PHATRDRAFT_1769"/>
<dbReference type="Proteomes" id="UP000000759">
    <property type="component" value="Chromosome 4"/>
</dbReference>
<dbReference type="InterPro" id="IPR006680">
    <property type="entry name" value="Amidohydro-rel"/>
</dbReference>
<dbReference type="AlphaFoldDB" id="B7FU99"/>
<dbReference type="HOGENOM" id="CLU_012358_0_1_1"/>
<dbReference type="PANTHER" id="PTHR11271">
    <property type="entry name" value="GUANINE DEAMINASE"/>
    <property type="match status" value="1"/>
</dbReference>
<dbReference type="GO" id="GO:0005829">
    <property type="term" value="C:cytosol"/>
    <property type="evidence" value="ECO:0007669"/>
    <property type="project" value="TreeGrafter"/>
</dbReference>
<dbReference type="GO" id="GO:0008270">
    <property type="term" value="F:zinc ion binding"/>
    <property type="evidence" value="ECO:0007669"/>
    <property type="project" value="TreeGrafter"/>
</dbReference>
<dbReference type="OrthoDB" id="194468at2759"/>
<dbReference type="Gene3D" id="3.20.20.140">
    <property type="entry name" value="Metal-dependent hydrolases"/>
    <property type="match status" value="1"/>
</dbReference>
<evidence type="ECO:0000256" key="3">
    <source>
        <dbReference type="ARBA" id="ARBA00022801"/>
    </source>
</evidence>
<dbReference type="Gene3D" id="2.30.40.10">
    <property type="entry name" value="Urease, subunit C, domain 1"/>
    <property type="match status" value="1"/>
</dbReference>
<dbReference type="RefSeq" id="XP_002178558.1">
    <property type="nucleotide sequence ID" value="XM_002178522.1"/>
</dbReference>
<dbReference type="SUPFAM" id="SSF51556">
    <property type="entry name" value="Metallo-dependent hydrolases"/>
    <property type="match status" value="1"/>
</dbReference>
<dbReference type="PANTHER" id="PTHR11271:SF6">
    <property type="entry name" value="GUANINE DEAMINASE"/>
    <property type="match status" value="1"/>
</dbReference>
<dbReference type="STRING" id="556484.B7FU99"/>
<keyword evidence="2" id="KW-0479">Metal-binding</keyword>
<dbReference type="EMBL" id="CM000607">
    <property type="protein sequence ID" value="EEC50223.1"/>
    <property type="molecule type" value="Genomic_DNA"/>
</dbReference>
<name>B7FU99_PHATC</name>
<reference evidence="7" key="2">
    <citation type="submission" date="2008-08" db="EMBL/GenBank/DDBJ databases">
        <authorList>
            <consortium name="Diatom Consortium"/>
            <person name="Grigoriev I."/>
            <person name="Grimwood J."/>
            <person name="Kuo A."/>
            <person name="Otillar R.P."/>
            <person name="Salamov A."/>
            <person name="Detter J.C."/>
            <person name="Lindquist E."/>
            <person name="Shapiro H."/>
            <person name="Lucas S."/>
            <person name="Glavina del Rio T."/>
            <person name="Pitluck S."/>
            <person name="Rokhsar D."/>
            <person name="Bowler C."/>
        </authorList>
    </citation>
    <scope>GENOME REANNOTATION</scope>
    <source>
        <strain evidence="7">CCAP 1055/1</strain>
    </source>
</reference>
<protein>
    <recommendedName>
        <fullName evidence="5">Amidohydrolase-related domain-containing protein</fullName>
    </recommendedName>
</protein>
<feature type="domain" description="Amidohydrolase-related" evidence="5">
    <location>
        <begin position="2"/>
        <end position="395"/>
    </location>
</feature>
<proteinExistence type="predicted"/>
<dbReference type="InterPro" id="IPR051607">
    <property type="entry name" value="Metallo-dep_hydrolases"/>
</dbReference>
<reference evidence="6 7" key="1">
    <citation type="journal article" date="2008" name="Nature">
        <title>The Phaeodactylum genome reveals the evolutionary history of diatom genomes.</title>
        <authorList>
            <person name="Bowler C."/>
            <person name="Allen A.E."/>
            <person name="Badger J.H."/>
            <person name="Grimwood J."/>
            <person name="Jabbari K."/>
            <person name="Kuo A."/>
            <person name="Maheswari U."/>
            <person name="Martens C."/>
            <person name="Maumus F."/>
            <person name="Otillar R.P."/>
            <person name="Rayko E."/>
            <person name="Salamov A."/>
            <person name="Vandepoele K."/>
            <person name="Beszteri B."/>
            <person name="Gruber A."/>
            <person name="Heijde M."/>
            <person name="Katinka M."/>
            <person name="Mock T."/>
            <person name="Valentin K."/>
            <person name="Verret F."/>
            <person name="Berges J.A."/>
            <person name="Brownlee C."/>
            <person name="Cadoret J.P."/>
            <person name="Chiovitti A."/>
            <person name="Choi C.J."/>
            <person name="Coesel S."/>
            <person name="De Martino A."/>
            <person name="Detter J.C."/>
            <person name="Durkin C."/>
            <person name="Falciatore A."/>
            <person name="Fournet J."/>
            <person name="Haruta M."/>
            <person name="Huysman M.J."/>
            <person name="Jenkins B.D."/>
            <person name="Jiroutova K."/>
            <person name="Jorgensen R.E."/>
            <person name="Joubert Y."/>
            <person name="Kaplan A."/>
            <person name="Kroger N."/>
            <person name="Kroth P.G."/>
            <person name="La Roche J."/>
            <person name="Lindquist E."/>
            <person name="Lommer M."/>
            <person name="Martin-Jezequel V."/>
            <person name="Lopez P.J."/>
            <person name="Lucas S."/>
            <person name="Mangogna M."/>
            <person name="McGinnis K."/>
            <person name="Medlin L.K."/>
            <person name="Montsant A."/>
            <person name="Oudot-Le Secq M.P."/>
            <person name="Napoli C."/>
            <person name="Obornik M."/>
            <person name="Parker M.S."/>
            <person name="Petit J.L."/>
            <person name="Porcel B.M."/>
            <person name="Poulsen N."/>
            <person name="Robison M."/>
            <person name="Rychlewski L."/>
            <person name="Rynearson T.A."/>
            <person name="Schmutz J."/>
            <person name="Shapiro H."/>
            <person name="Siaut M."/>
            <person name="Stanley M."/>
            <person name="Sussman M.R."/>
            <person name="Taylor A.R."/>
            <person name="Vardi A."/>
            <person name="von Dassow P."/>
            <person name="Vyverman W."/>
            <person name="Willis A."/>
            <person name="Wyrwicz L.S."/>
            <person name="Rokhsar D.S."/>
            <person name="Weissenbach J."/>
            <person name="Armbrust E.V."/>
            <person name="Green B.R."/>
            <person name="Van de Peer Y."/>
            <person name="Grigoriev I.V."/>
        </authorList>
    </citation>
    <scope>NUCLEOTIDE SEQUENCE [LARGE SCALE GENOMIC DNA]</scope>
    <source>
        <strain evidence="6 7">CCAP 1055/1</strain>
    </source>
</reference>
<keyword evidence="3" id="KW-0378">Hydrolase</keyword>
<feature type="non-terminal residue" evidence="6">
    <location>
        <position position="1"/>
    </location>
</feature>
<dbReference type="InterPro" id="IPR011059">
    <property type="entry name" value="Metal-dep_hydrolase_composite"/>
</dbReference>